<dbReference type="InterPro" id="IPR029063">
    <property type="entry name" value="SAM-dependent_MTases_sf"/>
</dbReference>
<dbReference type="SUPFAM" id="SSF53335">
    <property type="entry name" value="S-adenosyl-L-methionine-dependent methyltransferases"/>
    <property type="match status" value="1"/>
</dbReference>
<evidence type="ECO:0000313" key="1">
    <source>
        <dbReference type="EMBL" id="CAB5220651.1"/>
    </source>
</evidence>
<proteinExistence type="predicted"/>
<gene>
    <name evidence="1" type="ORF">UFOVP247_18</name>
</gene>
<organism evidence="1">
    <name type="scientific">uncultured Caudovirales phage</name>
    <dbReference type="NCBI Taxonomy" id="2100421"/>
    <lineage>
        <taxon>Viruses</taxon>
        <taxon>Duplodnaviria</taxon>
        <taxon>Heunggongvirae</taxon>
        <taxon>Uroviricota</taxon>
        <taxon>Caudoviricetes</taxon>
        <taxon>Peduoviridae</taxon>
        <taxon>Maltschvirus</taxon>
        <taxon>Maltschvirus maltsch</taxon>
    </lineage>
</organism>
<dbReference type="Gene3D" id="3.40.50.150">
    <property type="entry name" value="Vaccinia Virus protein VP39"/>
    <property type="match status" value="1"/>
</dbReference>
<protein>
    <recommendedName>
        <fullName evidence="2">Methyltransferase domain containing protein</fullName>
    </recommendedName>
</protein>
<name>A0A6J7WRN1_9CAUD</name>
<evidence type="ECO:0008006" key="2">
    <source>
        <dbReference type="Google" id="ProtNLM"/>
    </source>
</evidence>
<sequence length="188" mass="22227">MDFDTAFKVTGTSKYLHGYQHFYKEMFEHLEIDSILEIGVQRGFSLKSWRMLWPNAVIEGVDLDGTIKPKYPREVAEDFTIFHFDSTDSSDVNSYIDRKYDVIIDDGDHRWISQLKTFSNFRNFCNKYYVIEDICGEYSEKKILERLHPDIIARSKMFHGIGPTRTFQHSDNIEKDAQYRVLFIDLRG</sequence>
<reference evidence="1" key="1">
    <citation type="submission" date="2020-05" db="EMBL/GenBank/DDBJ databases">
        <authorList>
            <person name="Chiriac C."/>
            <person name="Salcher M."/>
            <person name="Ghai R."/>
            <person name="Kavagutti S V."/>
        </authorList>
    </citation>
    <scope>NUCLEOTIDE SEQUENCE</scope>
</reference>
<accession>A0A6J7WRN1</accession>
<dbReference type="EMBL" id="LR798288">
    <property type="protein sequence ID" value="CAB5220651.1"/>
    <property type="molecule type" value="Genomic_DNA"/>
</dbReference>